<evidence type="ECO:0000256" key="2">
    <source>
        <dbReference type="ARBA" id="ARBA00022515"/>
    </source>
</evidence>
<evidence type="ECO:0000256" key="4">
    <source>
        <dbReference type="ARBA" id="ARBA00022741"/>
    </source>
</evidence>
<keyword evidence="2 12" id="KW-0639">Primosome</keyword>
<dbReference type="GO" id="GO:1990077">
    <property type="term" value="C:primosome complex"/>
    <property type="evidence" value="ECO:0007669"/>
    <property type="project" value="UniProtKB-UniRule"/>
</dbReference>
<dbReference type="Proteomes" id="UP000008466">
    <property type="component" value="Chromosome"/>
</dbReference>
<keyword evidence="6 12" id="KW-0347">Helicase</keyword>
<dbReference type="OrthoDB" id="9773982at2"/>
<evidence type="ECO:0000313" key="15">
    <source>
        <dbReference type="Proteomes" id="UP000008466"/>
    </source>
</evidence>
<evidence type="ECO:0000256" key="10">
    <source>
        <dbReference type="ARBA" id="ARBA00048954"/>
    </source>
</evidence>
<evidence type="ECO:0000256" key="5">
    <source>
        <dbReference type="ARBA" id="ARBA00022801"/>
    </source>
</evidence>
<proteinExistence type="inferred from homology"/>
<dbReference type="SUPFAM" id="SSF48024">
    <property type="entry name" value="N-terminal domain of DnaB helicase"/>
    <property type="match status" value="1"/>
</dbReference>
<keyword evidence="9" id="KW-0413">Isomerase</keyword>
<evidence type="ECO:0000256" key="11">
    <source>
        <dbReference type="NCBIfam" id="TIGR00665"/>
    </source>
</evidence>
<dbReference type="KEGG" id="sbu:SpiBuddy_1211"/>
<dbReference type="EC" id="5.6.2.3" evidence="11 12"/>
<reference evidence="15" key="1">
    <citation type="submission" date="2011-02" db="EMBL/GenBank/DDBJ databases">
        <title>Complete sequence of Spirochaeta sp. Buddy.</title>
        <authorList>
            <person name="Lucas S."/>
            <person name="Copeland A."/>
            <person name="Lapidus A."/>
            <person name="Cheng J.-F."/>
            <person name="Goodwin L."/>
            <person name="Pitluck S."/>
            <person name="Zeytun A."/>
            <person name="Detter J.C."/>
            <person name="Han C."/>
            <person name="Tapia R."/>
            <person name="Land M."/>
            <person name="Hauser L."/>
            <person name="Kyrpides N."/>
            <person name="Ivanova N."/>
            <person name="Mikhailova N."/>
            <person name="Pagani I."/>
            <person name="Ritalahti K.M."/>
            <person name="Loeffler F.E."/>
            <person name="Woyke T."/>
        </authorList>
    </citation>
    <scope>NUCLEOTIDE SEQUENCE [LARGE SCALE GENOMIC DNA]</scope>
    <source>
        <strain evidence="15">ATCC BAA-1886 / DSM 22777 / Buddy</strain>
    </source>
</reference>
<dbReference type="InterPro" id="IPR007692">
    <property type="entry name" value="DNA_helicase_DnaB"/>
</dbReference>
<dbReference type="InterPro" id="IPR027417">
    <property type="entry name" value="P-loop_NTPase"/>
</dbReference>
<evidence type="ECO:0000256" key="3">
    <source>
        <dbReference type="ARBA" id="ARBA00022705"/>
    </source>
</evidence>
<dbReference type="GO" id="GO:0043139">
    <property type="term" value="F:5'-3' DNA helicase activity"/>
    <property type="evidence" value="ECO:0007669"/>
    <property type="project" value="UniProtKB-EC"/>
</dbReference>
<dbReference type="STRING" id="158189.SpiBuddy_1211"/>
<organism evidence="14 15">
    <name type="scientific">Sphaerochaeta globosa (strain ATCC BAA-1886 / DSM 22777 / Buddy)</name>
    <name type="common">Spirochaeta sp. (strain Buddy)</name>
    <dbReference type="NCBI Taxonomy" id="158189"/>
    <lineage>
        <taxon>Bacteria</taxon>
        <taxon>Pseudomonadati</taxon>
        <taxon>Spirochaetota</taxon>
        <taxon>Spirochaetia</taxon>
        <taxon>Spirochaetales</taxon>
        <taxon>Sphaerochaetaceae</taxon>
        <taxon>Sphaerochaeta</taxon>
    </lineage>
</organism>
<sequence>MASNSMLGRVPPQNEEAERAVLGAILLNEKVLVEVTDFLGKDDFYKVAHQQLFGAIVAFRQESSETLDLITLSSYLKRKSLVEQCGGLSYISTLTSDVPTTTNAAYYAKILKALSQRRKLLLFASKLKDNAFDESQDIQKVIDEGEQSLSSLSNETAGSDSYYSIKDLITNTISDIEMRSTSGIKNGFETGFLPLDSITGGFKKQEFIIVGARPSIGKTAFALSLTLNMIVKKKYRVGFFSLEMSASSLMERLLTGHSRVDFSHIRKATLKNSEMSSIIDASGALYEAELYIQDTPNMKLMELRAQARRMKLEHDIQVIYIDYIGLIDAEADARIPRHEQISIISRSLKQLARELDLPVVCLCQVGRQADGVEPKLSDLRDSGSIEQDADVVVLLHRDVGKNRTDDEAEREKNNIQETKIIMAKNRNGETGVFSLAFVSNIVRFEEMEFSRKYVAGNNPNA</sequence>
<dbReference type="AlphaFoldDB" id="F0RVP4"/>
<dbReference type="PANTHER" id="PTHR30153">
    <property type="entry name" value="REPLICATIVE DNA HELICASE DNAB"/>
    <property type="match status" value="1"/>
</dbReference>
<dbReference type="Pfam" id="PF03796">
    <property type="entry name" value="DnaB_C"/>
    <property type="match status" value="1"/>
</dbReference>
<dbReference type="GO" id="GO:0005829">
    <property type="term" value="C:cytosol"/>
    <property type="evidence" value="ECO:0007669"/>
    <property type="project" value="TreeGrafter"/>
</dbReference>
<feature type="domain" description="SF4 helicase" evidence="13">
    <location>
        <begin position="181"/>
        <end position="451"/>
    </location>
</feature>
<keyword evidence="15" id="KW-1185">Reference proteome</keyword>
<comment type="function">
    <text evidence="12">The main replicative DNA helicase, it participates in initiation and elongation during chromosome replication. Travels ahead of the DNA replisome, separating dsDNA into templates for DNA synthesis. A processive ATP-dependent 5'-3' DNA helicase it has DNA-dependent ATPase activity.</text>
</comment>
<evidence type="ECO:0000256" key="9">
    <source>
        <dbReference type="ARBA" id="ARBA00023235"/>
    </source>
</evidence>
<evidence type="ECO:0000256" key="1">
    <source>
        <dbReference type="ARBA" id="ARBA00008428"/>
    </source>
</evidence>
<accession>F0RVP4</accession>
<dbReference type="HOGENOM" id="CLU_005373_0_2_12"/>
<dbReference type="InterPro" id="IPR016136">
    <property type="entry name" value="DNA_helicase_N/primase_C"/>
</dbReference>
<dbReference type="GO" id="GO:0003677">
    <property type="term" value="F:DNA binding"/>
    <property type="evidence" value="ECO:0007669"/>
    <property type="project" value="UniProtKB-UniRule"/>
</dbReference>
<evidence type="ECO:0000256" key="12">
    <source>
        <dbReference type="RuleBase" id="RU362085"/>
    </source>
</evidence>
<keyword evidence="5 12" id="KW-0378">Hydrolase</keyword>
<keyword evidence="8 12" id="KW-0238">DNA-binding</keyword>
<keyword evidence="4 12" id="KW-0547">Nucleotide-binding</keyword>
<dbReference type="Pfam" id="PF00772">
    <property type="entry name" value="DnaB"/>
    <property type="match status" value="1"/>
</dbReference>
<name>F0RVP4_SPHGB</name>
<evidence type="ECO:0000256" key="6">
    <source>
        <dbReference type="ARBA" id="ARBA00022806"/>
    </source>
</evidence>
<evidence type="ECO:0000259" key="13">
    <source>
        <dbReference type="PROSITE" id="PS51199"/>
    </source>
</evidence>
<dbReference type="SUPFAM" id="SSF52540">
    <property type="entry name" value="P-loop containing nucleoside triphosphate hydrolases"/>
    <property type="match status" value="1"/>
</dbReference>
<dbReference type="InterPro" id="IPR036185">
    <property type="entry name" value="DNA_heli_DnaB-like_N_sf"/>
</dbReference>
<comment type="catalytic activity">
    <reaction evidence="10 12">
        <text>ATP + H2O = ADP + phosphate + H(+)</text>
        <dbReference type="Rhea" id="RHEA:13065"/>
        <dbReference type="ChEBI" id="CHEBI:15377"/>
        <dbReference type="ChEBI" id="CHEBI:15378"/>
        <dbReference type="ChEBI" id="CHEBI:30616"/>
        <dbReference type="ChEBI" id="CHEBI:43474"/>
        <dbReference type="ChEBI" id="CHEBI:456216"/>
        <dbReference type="EC" id="5.6.2.3"/>
    </reaction>
</comment>
<evidence type="ECO:0000256" key="8">
    <source>
        <dbReference type="ARBA" id="ARBA00023125"/>
    </source>
</evidence>
<dbReference type="NCBIfam" id="TIGR00665">
    <property type="entry name" value="DnaB"/>
    <property type="match status" value="1"/>
</dbReference>
<gene>
    <name evidence="14" type="ordered locus">SpiBuddy_1211</name>
</gene>
<dbReference type="GO" id="GO:0016887">
    <property type="term" value="F:ATP hydrolysis activity"/>
    <property type="evidence" value="ECO:0007669"/>
    <property type="project" value="RHEA"/>
</dbReference>
<dbReference type="RefSeq" id="WP_013606887.1">
    <property type="nucleotide sequence ID" value="NC_015152.1"/>
</dbReference>
<dbReference type="GO" id="GO:0006269">
    <property type="term" value="P:DNA replication, synthesis of primer"/>
    <property type="evidence" value="ECO:0007669"/>
    <property type="project" value="UniProtKB-UniRule"/>
</dbReference>
<dbReference type="Gene3D" id="3.40.50.300">
    <property type="entry name" value="P-loop containing nucleotide triphosphate hydrolases"/>
    <property type="match status" value="1"/>
</dbReference>
<comment type="similarity">
    <text evidence="1 12">Belongs to the helicase family. DnaB subfamily.</text>
</comment>
<evidence type="ECO:0000256" key="7">
    <source>
        <dbReference type="ARBA" id="ARBA00022840"/>
    </source>
</evidence>
<dbReference type="PANTHER" id="PTHR30153:SF2">
    <property type="entry name" value="REPLICATIVE DNA HELICASE"/>
    <property type="match status" value="1"/>
</dbReference>
<dbReference type="CDD" id="cd00984">
    <property type="entry name" value="DnaB_C"/>
    <property type="match status" value="1"/>
</dbReference>
<dbReference type="InterPro" id="IPR007694">
    <property type="entry name" value="DNA_helicase_DnaB-like_C"/>
</dbReference>
<dbReference type="GO" id="GO:0005524">
    <property type="term" value="F:ATP binding"/>
    <property type="evidence" value="ECO:0007669"/>
    <property type="project" value="UniProtKB-UniRule"/>
</dbReference>
<keyword evidence="3 12" id="KW-0235">DNA replication</keyword>
<keyword evidence="7 12" id="KW-0067">ATP-binding</keyword>
<dbReference type="Gene3D" id="1.10.860.10">
    <property type="entry name" value="DNAb Helicase, Chain A"/>
    <property type="match status" value="1"/>
</dbReference>
<dbReference type="EMBL" id="CP002541">
    <property type="protein sequence ID" value="ADY13036.1"/>
    <property type="molecule type" value="Genomic_DNA"/>
</dbReference>
<evidence type="ECO:0000313" key="14">
    <source>
        <dbReference type="EMBL" id="ADY13036.1"/>
    </source>
</evidence>
<dbReference type="InterPro" id="IPR007693">
    <property type="entry name" value="DNA_helicase_DnaB-like_N"/>
</dbReference>
<dbReference type="PROSITE" id="PS51199">
    <property type="entry name" value="SF4_HELICASE"/>
    <property type="match status" value="1"/>
</dbReference>
<dbReference type="eggNOG" id="COG0305">
    <property type="taxonomic scope" value="Bacteria"/>
</dbReference>
<protein>
    <recommendedName>
        <fullName evidence="11 12">Replicative DNA helicase</fullName>
        <ecNumber evidence="11 12">5.6.2.3</ecNumber>
    </recommendedName>
</protein>